<protein>
    <submittedName>
        <fullName evidence="2">Uncharacterized protein</fullName>
    </submittedName>
</protein>
<evidence type="ECO:0000313" key="2">
    <source>
        <dbReference type="EMBL" id="KAK3369395.1"/>
    </source>
</evidence>
<name>A0AAE0K4V6_9PEZI</name>
<reference evidence="2" key="1">
    <citation type="journal article" date="2023" name="Mol. Phylogenet. Evol.">
        <title>Genome-scale phylogeny and comparative genomics of the fungal order Sordariales.</title>
        <authorList>
            <person name="Hensen N."/>
            <person name="Bonometti L."/>
            <person name="Westerberg I."/>
            <person name="Brannstrom I.O."/>
            <person name="Guillou S."/>
            <person name="Cros-Aarteil S."/>
            <person name="Calhoun S."/>
            <person name="Haridas S."/>
            <person name="Kuo A."/>
            <person name="Mondo S."/>
            <person name="Pangilinan J."/>
            <person name="Riley R."/>
            <person name="LaButti K."/>
            <person name="Andreopoulos B."/>
            <person name="Lipzen A."/>
            <person name="Chen C."/>
            <person name="Yan M."/>
            <person name="Daum C."/>
            <person name="Ng V."/>
            <person name="Clum A."/>
            <person name="Steindorff A."/>
            <person name="Ohm R.A."/>
            <person name="Martin F."/>
            <person name="Silar P."/>
            <person name="Natvig D.O."/>
            <person name="Lalanne C."/>
            <person name="Gautier V."/>
            <person name="Ament-Velasquez S.L."/>
            <person name="Kruys A."/>
            <person name="Hutchinson M.I."/>
            <person name="Powell A.J."/>
            <person name="Barry K."/>
            <person name="Miller A.N."/>
            <person name="Grigoriev I.V."/>
            <person name="Debuchy R."/>
            <person name="Gladieux P."/>
            <person name="Hiltunen Thoren M."/>
            <person name="Johannesson H."/>
        </authorList>
    </citation>
    <scope>NUCLEOTIDE SEQUENCE</scope>
    <source>
        <strain evidence="2">CBS 958.72</strain>
    </source>
</reference>
<feature type="compositionally biased region" description="Acidic residues" evidence="1">
    <location>
        <begin position="132"/>
        <end position="142"/>
    </location>
</feature>
<evidence type="ECO:0000256" key="1">
    <source>
        <dbReference type="SAM" id="MobiDB-lite"/>
    </source>
</evidence>
<dbReference type="Proteomes" id="UP001287356">
    <property type="component" value="Unassembled WGS sequence"/>
</dbReference>
<sequence>MSLFPCPGRFGITLSVHYCSHLAFGQKRKYKPTAMDAVGRGLQAVQYRDERELELMQLKRDREIAEGQHLVREVELAEAKQQREAQKQREITGNRYEWARHENELRQKREREAEDRRKQRAADRRSSKDPQDGEDLCPLDDDNLNRYLNPQTSRDYPRDYVYSEADFSAPSSRAGQEAK</sequence>
<feature type="compositionally biased region" description="Basic and acidic residues" evidence="1">
    <location>
        <begin position="78"/>
        <end position="131"/>
    </location>
</feature>
<gene>
    <name evidence="2" type="ORF">B0T24DRAFT_360032</name>
</gene>
<feature type="region of interest" description="Disordered" evidence="1">
    <location>
        <begin position="78"/>
        <end position="179"/>
    </location>
</feature>
<keyword evidence="3" id="KW-1185">Reference proteome</keyword>
<accession>A0AAE0K4V6</accession>
<proteinExistence type="predicted"/>
<comment type="caution">
    <text evidence="2">The sequence shown here is derived from an EMBL/GenBank/DDBJ whole genome shotgun (WGS) entry which is preliminary data.</text>
</comment>
<organism evidence="2 3">
    <name type="scientific">Lasiosphaeria ovina</name>
    <dbReference type="NCBI Taxonomy" id="92902"/>
    <lineage>
        <taxon>Eukaryota</taxon>
        <taxon>Fungi</taxon>
        <taxon>Dikarya</taxon>
        <taxon>Ascomycota</taxon>
        <taxon>Pezizomycotina</taxon>
        <taxon>Sordariomycetes</taxon>
        <taxon>Sordariomycetidae</taxon>
        <taxon>Sordariales</taxon>
        <taxon>Lasiosphaeriaceae</taxon>
        <taxon>Lasiosphaeria</taxon>
    </lineage>
</organism>
<reference evidence="2" key="2">
    <citation type="submission" date="2023-06" db="EMBL/GenBank/DDBJ databases">
        <authorList>
            <consortium name="Lawrence Berkeley National Laboratory"/>
            <person name="Haridas S."/>
            <person name="Hensen N."/>
            <person name="Bonometti L."/>
            <person name="Westerberg I."/>
            <person name="Brannstrom I.O."/>
            <person name="Guillou S."/>
            <person name="Cros-Aarteil S."/>
            <person name="Calhoun S."/>
            <person name="Kuo A."/>
            <person name="Mondo S."/>
            <person name="Pangilinan J."/>
            <person name="Riley R."/>
            <person name="Labutti K."/>
            <person name="Andreopoulos B."/>
            <person name="Lipzen A."/>
            <person name="Chen C."/>
            <person name="Yanf M."/>
            <person name="Daum C."/>
            <person name="Ng V."/>
            <person name="Clum A."/>
            <person name="Steindorff A."/>
            <person name="Ohm R."/>
            <person name="Martin F."/>
            <person name="Silar P."/>
            <person name="Natvig D."/>
            <person name="Lalanne C."/>
            <person name="Gautier V."/>
            <person name="Ament-Velasquez S.L."/>
            <person name="Kruys A."/>
            <person name="Hutchinson M.I."/>
            <person name="Powell A.J."/>
            <person name="Barry K."/>
            <person name="Miller A.N."/>
            <person name="Grigoriev I.V."/>
            <person name="Debuchy R."/>
            <person name="Gladieux P."/>
            <person name="Thoren M.H."/>
            <person name="Johannesson H."/>
        </authorList>
    </citation>
    <scope>NUCLEOTIDE SEQUENCE</scope>
    <source>
        <strain evidence="2">CBS 958.72</strain>
    </source>
</reference>
<dbReference type="AlphaFoldDB" id="A0AAE0K4V6"/>
<feature type="compositionally biased region" description="Polar residues" evidence="1">
    <location>
        <begin position="169"/>
        <end position="179"/>
    </location>
</feature>
<evidence type="ECO:0000313" key="3">
    <source>
        <dbReference type="Proteomes" id="UP001287356"/>
    </source>
</evidence>
<dbReference type="EMBL" id="JAULSN010000006">
    <property type="protein sequence ID" value="KAK3369395.1"/>
    <property type="molecule type" value="Genomic_DNA"/>
</dbReference>